<sequence length="694" mass="77249">MPPAGPVLTSFPEEYIKSPNPRKFQAGDYEDGGAGPSAQYGGRLSSASSGYENVSRNASPRPQERHNAAGNVRLSSRAKATRAGALASPGPRPLPSQRVEFSYTNPAMSTLAQAHSPDHDEIAGIIADMTKTRISASDNDDDSNDRPKPAMHVYLQLGDDTKRALLEDPSPTSLVNLFIEKYQGRLDDNPEVLPSIYIKDPKANVLYELEDMADVVDGAVLSWHNRPITQETKAEPDAKDDEKASTQQNVEGLSTIVSALAETVAQLPVQLRDELATAVKHMQDHTKEAIDAMSAQVQASLATHHEQQQQQRLEQQQQQQQRSVALDAMDVDKPSITRSASVPLAEDSAADDVKGLQQRLQQVELELAISRQQHREAVAAGDEEKAKITAELEKLRKDVASHPNILRVRIEEGKQMLKSSYREHNTSFEDVHSMVQEMRKDVAQRGSIPSPQMMKKAGSQLKHIETGVNELVAFINDTRSDWKRTWEEELQNILKEQSFVKDVEQLLGELLDDTRHLDDVLDKLDKIIELKLAERAKDDYVPPAATKYIDVVAADDVRDAKKDFLKQIVCVDVDHQRRLDALSAAERLRLQELAAKVNEFDEELSDFVGQRKLRKTGGTEELERRRAEKDVEVMKDMLKSVEEAEQARRAKIAQRKNAKKQQQKPPTSSKKSTPPPPPSSSPPPPESEKPPAGE</sequence>
<dbReference type="InterPro" id="IPR051825">
    <property type="entry name" value="SRCIN1"/>
</dbReference>
<evidence type="ECO:0000313" key="5">
    <source>
        <dbReference type="Proteomes" id="UP001140094"/>
    </source>
</evidence>
<feature type="compositionally biased region" description="Basic residues" evidence="2">
    <location>
        <begin position="649"/>
        <end position="662"/>
    </location>
</feature>
<dbReference type="GO" id="GO:0005519">
    <property type="term" value="F:cytoskeletal regulatory protein binding"/>
    <property type="evidence" value="ECO:0007669"/>
    <property type="project" value="InterPro"/>
</dbReference>
<dbReference type="Proteomes" id="UP001140094">
    <property type="component" value="Unassembled WGS sequence"/>
</dbReference>
<protein>
    <submittedName>
        <fullName evidence="4">Bud site selection protein 6</fullName>
    </submittedName>
</protein>
<dbReference type="EMBL" id="JANBUO010001484">
    <property type="protein sequence ID" value="KAJ2798073.1"/>
    <property type="molecule type" value="Genomic_DNA"/>
</dbReference>
<dbReference type="InterPro" id="IPR022782">
    <property type="entry name" value="AIP3-like_C"/>
</dbReference>
<feature type="compositionally biased region" description="Pro residues" evidence="2">
    <location>
        <begin position="673"/>
        <end position="685"/>
    </location>
</feature>
<gene>
    <name evidence="4" type="primary">BUD6</name>
    <name evidence="4" type="ORF">H4R20_004952</name>
</gene>
<dbReference type="GO" id="GO:0051286">
    <property type="term" value="C:cell tip"/>
    <property type="evidence" value="ECO:0007669"/>
    <property type="project" value="TreeGrafter"/>
</dbReference>
<feature type="compositionally biased region" description="Low complexity" evidence="2">
    <location>
        <begin position="308"/>
        <end position="322"/>
    </location>
</feature>
<dbReference type="InterPro" id="IPR005613">
    <property type="entry name" value="AIP3_C"/>
</dbReference>
<comment type="caution">
    <text evidence="4">The sequence shown here is derived from an EMBL/GenBank/DDBJ whole genome shotgun (WGS) entry which is preliminary data.</text>
</comment>
<accession>A0A9W8HSC5</accession>
<evidence type="ECO:0000259" key="3">
    <source>
        <dbReference type="SMART" id="SM00806"/>
    </source>
</evidence>
<dbReference type="PANTHER" id="PTHR22741">
    <property type="entry name" value="P140CAP/SNIP-RELATED"/>
    <property type="match status" value="1"/>
</dbReference>
<evidence type="ECO:0000256" key="2">
    <source>
        <dbReference type="SAM" id="MobiDB-lite"/>
    </source>
</evidence>
<reference evidence="4" key="1">
    <citation type="submission" date="2022-07" db="EMBL/GenBank/DDBJ databases">
        <title>Phylogenomic reconstructions and comparative analyses of Kickxellomycotina fungi.</title>
        <authorList>
            <person name="Reynolds N.K."/>
            <person name="Stajich J.E."/>
            <person name="Barry K."/>
            <person name="Grigoriev I.V."/>
            <person name="Crous P."/>
            <person name="Smith M.E."/>
        </authorList>
    </citation>
    <scope>NUCLEOTIDE SEQUENCE</scope>
    <source>
        <strain evidence="4">NRRL 1565</strain>
    </source>
</reference>
<dbReference type="Pfam" id="PF03915">
    <property type="entry name" value="AIP3"/>
    <property type="match status" value="1"/>
</dbReference>
<dbReference type="PANTHER" id="PTHR22741:SF10">
    <property type="entry name" value="COILED-COIL DOMAIN-CONTAINING PROTEIN CG32809"/>
    <property type="match status" value="1"/>
</dbReference>
<dbReference type="SMART" id="SM00806">
    <property type="entry name" value="AIP3"/>
    <property type="match status" value="1"/>
</dbReference>
<evidence type="ECO:0000313" key="4">
    <source>
        <dbReference type="EMBL" id="KAJ2798073.1"/>
    </source>
</evidence>
<dbReference type="Gene3D" id="1.20.58.1540">
    <property type="entry name" value="Actin interacting protein 3, C-terminal domain"/>
    <property type="match status" value="1"/>
</dbReference>
<organism evidence="4 5">
    <name type="scientific">Coemansia guatemalensis</name>
    <dbReference type="NCBI Taxonomy" id="2761395"/>
    <lineage>
        <taxon>Eukaryota</taxon>
        <taxon>Fungi</taxon>
        <taxon>Fungi incertae sedis</taxon>
        <taxon>Zoopagomycota</taxon>
        <taxon>Kickxellomycotina</taxon>
        <taxon>Kickxellomycetes</taxon>
        <taxon>Kickxellales</taxon>
        <taxon>Kickxellaceae</taxon>
        <taxon>Coemansia</taxon>
    </lineage>
</organism>
<dbReference type="OrthoDB" id="783096at2759"/>
<feature type="region of interest" description="Disordered" evidence="2">
    <location>
        <begin position="1"/>
        <end position="98"/>
    </location>
</feature>
<dbReference type="GO" id="GO:0030010">
    <property type="term" value="P:establishment of cell polarity"/>
    <property type="evidence" value="ECO:0007669"/>
    <property type="project" value="TreeGrafter"/>
</dbReference>
<feature type="region of interest" description="Disordered" evidence="2">
    <location>
        <begin position="298"/>
        <end position="349"/>
    </location>
</feature>
<feature type="region of interest" description="Disordered" evidence="2">
    <location>
        <begin position="640"/>
        <end position="694"/>
    </location>
</feature>
<feature type="compositionally biased region" description="Polar residues" evidence="2">
    <location>
        <begin position="45"/>
        <end position="60"/>
    </location>
</feature>
<dbReference type="GO" id="GO:0005737">
    <property type="term" value="C:cytoplasm"/>
    <property type="evidence" value="ECO:0007669"/>
    <property type="project" value="TreeGrafter"/>
</dbReference>
<evidence type="ECO:0000256" key="1">
    <source>
        <dbReference type="ARBA" id="ARBA00023054"/>
    </source>
</evidence>
<keyword evidence="1" id="KW-0175">Coiled coil</keyword>
<feature type="compositionally biased region" description="Low complexity" evidence="2">
    <location>
        <begin position="663"/>
        <end position="672"/>
    </location>
</feature>
<keyword evidence="5" id="KW-1185">Reference proteome</keyword>
<proteinExistence type="predicted"/>
<dbReference type="AlphaFoldDB" id="A0A9W8HSC5"/>
<feature type="domain" description="Actin interacting protein 3 C-terminal" evidence="3">
    <location>
        <begin position="154"/>
        <end position="631"/>
    </location>
</feature>
<name>A0A9W8HSC5_9FUNG</name>